<dbReference type="Proteomes" id="UP001597353">
    <property type="component" value="Unassembled WGS sequence"/>
</dbReference>
<evidence type="ECO:0000313" key="2">
    <source>
        <dbReference type="Proteomes" id="UP001597353"/>
    </source>
</evidence>
<name>A0ABW4SBE3_9RHOB</name>
<comment type="caution">
    <text evidence="1">The sequence shown here is derived from an EMBL/GenBank/DDBJ whole genome shotgun (WGS) entry which is preliminary data.</text>
</comment>
<reference evidence="2" key="1">
    <citation type="journal article" date="2019" name="Int. J. Syst. Evol. Microbiol.">
        <title>The Global Catalogue of Microorganisms (GCM) 10K type strain sequencing project: providing services to taxonomists for standard genome sequencing and annotation.</title>
        <authorList>
            <consortium name="The Broad Institute Genomics Platform"/>
            <consortium name="The Broad Institute Genome Sequencing Center for Infectious Disease"/>
            <person name="Wu L."/>
            <person name="Ma J."/>
        </authorList>
    </citation>
    <scope>NUCLEOTIDE SEQUENCE [LARGE SCALE GENOMIC DNA]</scope>
    <source>
        <strain evidence="2">CGMCC 4.7242</strain>
    </source>
</reference>
<proteinExistence type="predicted"/>
<gene>
    <name evidence="1" type="ORF">ACFSGJ_18025</name>
</gene>
<protein>
    <submittedName>
        <fullName evidence="1">Uncharacterized protein</fullName>
    </submittedName>
</protein>
<organism evidence="1 2">
    <name type="scientific">Halodurantibacterium flavum</name>
    <dbReference type="NCBI Taxonomy" id="1382802"/>
    <lineage>
        <taxon>Bacteria</taxon>
        <taxon>Pseudomonadati</taxon>
        <taxon>Pseudomonadota</taxon>
        <taxon>Alphaproteobacteria</taxon>
        <taxon>Rhodobacterales</taxon>
        <taxon>Paracoccaceae</taxon>
        <taxon>Halodurantibacterium</taxon>
    </lineage>
</organism>
<dbReference type="RefSeq" id="WP_390265091.1">
    <property type="nucleotide sequence ID" value="NZ_JBHUGH010000034.1"/>
</dbReference>
<dbReference type="EMBL" id="JBHUGH010000034">
    <property type="protein sequence ID" value="MFD1914104.1"/>
    <property type="molecule type" value="Genomic_DNA"/>
</dbReference>
<keyword evidence="2" id="KW-1185">Reference proteome</keyword>
<evidence type="ECO:0000313" key="1">
    <source>
        <dbReference type="EMBL" id="MFD1914104.1"/>
    </source>
</evidence>
<accession>A0ABW4SBE3</accession>
<sequence length="83" mass="8626">MSVENEIAALTQAVDALASAVNVKRAVLDAAADRAEFWGSKAHVGAVVYLDSMADYPADPDPEVFYVVAVEPYAGVVVQGGGE</sequence>